<evidence type="ECO:0000313" key="3">
    <source>
        <dbReference type="Proteomes" id="UP000183900"/>
    </source>
</evidence>
<keyword evidence="3" id="KW-1185">Reference proteome</keyword>
<dbReference type="Gene3D" id="1.20.1440.210">
    <property type="match status" value="1"/>
</dbReference>
<dbReference type="SUPFAM" id="SSF58104">
    <property type="entry name" value="Methyl-accepting chemotaxis protein (MCP) signaling domain"/>
    <property type="match status" value="1"/>
</dbReference>
<organism evidence="2 3">
    <name type="scientific">Pannonibacter indicus</name>
    <dbReference type="NCBI Taxonomy" id="466044"/>
    <lineage>
        <taxon>Bacteria</taxon>
        <taxon>Pseudomonadati</taxon>
        <taxon>Pseudomonadota</taxon>
        <taxon>Alphaproteobacteria</taxon>
        <taxon>Hyphomicrobiales</taxon>
        <taxon>Stappiaceae</taxon>
        <taxon>Pannonibacter</taxon>
    </lineage>
</organism>
<dbReference type="RefSeq" id="WP_055456074.1">
    <property type="nucleotide sequence ID" value="NZ_CYHE01000008.1"/>
</dbReference>
<dbReference type="PANTHER" id="PTHR32089:SF112">
    <property type="entry name" value="LYSOZYME-LIKE PROTEIN-RELATED"/>
    <property type="match status" value="1"/>
</dbReference>
<evidence type="ECO:0000259" key="1">
    <source>
        <dbReference type="Pfam" id="PF16591"/>
    </source>
</evidence>
<dbReference type="EMBL" id="CYHE01000008">
    <property type="protein sequence ID" value="CUA97621.1"/>
    <property type="molecule type" value="Genomic_DNA"/>
</dbReference>
<accession>A0A0K6I3H3</accession>
<sequence length="310" mass="32966">MEARLAILRYQLEETPGSAAQVNELIGKISAGASQIEEVFAGSPLLAELRELIQPVDAYQAAFDELRAVNEEVALSLTQVKEGGDAFSENMAGVIHKTIEEQNYLIMEAVAPAMREFLLARIYVERYASSGNADDLSEAMDHHDEATPLHQRLQFAQKPLELNRLVAPLPAQMEDVISEASYLEIAISKAADIRENNLEMLGPLIMSGYQAAVGKRINVGDTIAPLNGIAATIAAAVEEQNAAALEIARNVQQASAGTVEVSSSITGVSRAAEETGAAASEVLGSAGGLARDAEILKAEVARFIAQVRAA</sequence>
<reference evidence="3" key="1">
    <citation type="submission" date="2015-08" db="EMBL/GenBank/DDBJ databases">
        <authorList>
            <person name="Varghese N."/>
        </authorList>
    </citation>
    <scope>NUCLEOTIDE SEQUENCE [LARGE SCALE GENOMIC DNA]</scope>
    <source>
        <strain evidence="3">DSM 23407</strain>
    </source>
</reference>
<dbReference type="PANTHER" id="PTHR32089">
    <property type="entry name" value="METHYL-ACCEPTING CHEMOTAXIS PROTEIN MCPB"/>
    <property type="match status" value="1"/>
</dbReference>
<dbReference type="InterPro" id="IPR032255">
    <property type="entry name" value="HBM"/>
</dbReference>
<dbReference type="AlphaFoldDB" id="A0A0K6I3H3"/>
<protein>
    <recommendedName>
        <fullName evidence="1">HBM domain-containing protein</fullName>
    </recommendedName>
</protein>
<gene>
    <name evidence="2" type="ORF">Ga0061067_10826</name>
</gene>
<dbReference type="OrthoDB" id="369026at2"/>
<dbReference type="Proteomes" id="UP000183900">
    <property type="component" value="Unassembled WGS sequence"/>
</dbReference>
<dbReference type="Pfam" id="PF16591">
    <property type="entry name" value="HBM"/>
    <property type="match status" value="1"/>
</dbReference>
<evidence type="ECO:0000313" key="2">
    <source>
        <dbReference type="EMBL" id="CUA97621.1"/>
    </source>
</evidence>
<proteinExistence type="predicted"/>
<feature type="domain" description="HBM" evidence="1">
    <location>
        <begin position="4"/>
        <end position="157"/>
    </location>
</feature>
<name>A0A0K6I3H3_9HYPH</name>
<dbReference type="Gene3D" id="1.10.287.950">
    <property type="entry name" value="Methyl-accepting chemotaxis protein"/>
    <property type="match status" value="1"/>
</dbReference>